<comment type="caution">
    <text evidence="1">The sequence shown here is derived from an EMBL/GenBank/DDBJ whole genome shotgun (WGS) entry which is preliminary data.</text>
</comment>
<sequence length="52" mass="6034">MQDLSYFAVDERGAEVFRLFLSDLKALERKLADEPYATWRVTPKMLEANINA</sequence>
<name>A0ABW2B4C1_9RHOB</name>
<dbReference type="EMBL" id="JBHSWG010000001">
    <property type="protein sequence ID" value="MFC6760579.1"/>
    <property type="molecule type" value="Genomic_DNA"/>
</dbReference>
<dbReference type="Proteomes" id="UP001596353">
    <property type="component" value="Unassembled WGS sequence"/>
</dbReference>
<protein>
    <submittedName>
        <fullName evidence="1">Uncharacterized protein</fullName>
    </submittedName>
</protein>
<proteinExistence type="predicted"/>
<reference evidence="2" key="1">
    <citation type="journal article" date="2019" name="Int. J. Syst. Evol. Microbiol.">
        <title>The Global Catalogue of Microorganisms (GCM) 10K type strain sequencing project: providing services to taxonomists for standard genome sequencing and annotation.</title>
        <authorList>
            <consortium name="The Broad Institute Genomics Platform"/>
            <consortium name="The Broad Institute Genome Sequencing Center for Infectious Disease"/>
            <person name="Wu L."/>
            <person name="Ma J."/>
        </authorList>
    </citation>
    <scope>NUCLEOTIDE SEQUENCE [LARGE SCALE GENOMIC DNA]</scope>
    <source>
        <strain evidence="2">CCUG 66188</strain>
    </source>
</reference>
<gene>
    <name evidence="1" type="ORF">ACFQFQ_15525</name>
</gene>
<accession>A0ABW2B4C1</accession>
<evidence type="ECO:0000313" key="2">
    <source>
        <dbReference type="Proteomes" id="UP001596353"/>
    </source>
</evidence>
<evidence type="ECO:0000313" key="1">
    <source>
        <dbReference type="EMBL" id="MFC6760579.1"/>
    </source>
</evidence>
<organism evidence="1 2">
    <name type="scientific">Sulfitobacter porphyrae</name>
    <dbReference type="NCBI Taxonomy" id="1246864"/>
    <lineage>
        <taxon>Bacteria</taxon>
        <taxon>Pseudomonadati</taxon>
        <taxon>Pseudomonadota</taxon>
        <taxon>Alphaproteobacteria</taxon>
        <taxon>Rhodobacterales</taxon>
        <taxon>Roseobacteraceae</taxon>
        <taxon>Sulfitobacter</taxon>
    </lineage>
</organism>
<keyword evidence="2" id="KW-1185">Reference proteome</keyword>